<feature type="compositionally biased region" description="Basic and acidic residues" evidence="1">
    <location>
        <begin position="69"/>
        <end position="92"/>
    </location>
</feature>
<evidence type="ECO:0000313" key="2">
    <source>
        <dbReference type="EMBL" id="RBR09157.1"/>
    </source>
</evidence>
<feature type="compositionally biased region" description="Low complexity" evidence="1">
    <location>
        <begin position="27"/>
        <end position="57"/>
    </location>
</feature>
<comment type="caution">
    <text evidence="2">The sequence shown here is derived from an EMBL/GenBank/DDBJ whole genome shotgun (WGS) entry which is preliminary data.</text>
</comment>
<gene>
    <name evidence="2" type="ORF">FIESC28_10007</name>
</gene>
<dbReference type="RefSeq" id="XP_031011798.1">
    <property type="nucleotide sequence ID" value="XM_031164142.1"/>
</dbReference>
<reference evidence="2 3" key="1">
    <citation type="submission" date="2018-06" db="EMBL/GenBank/DDBJ databases">
        <title>Fusarium incarnatum-equiseti species complex species 28.</title>
        <authorList>
            <person name="Gardiner D.M."/>
        </authorList>
    </citation>
    <scope>NUCLEOTIDE SEQUENCE [LARGE SCALE GENOMIC DNA]</scope>
    <source>
        <strain evidence="2 3">FIESC_28</strain>
    </source>
</reference>
<dbReference type="OrthoDB" id="5366256at2759"/>
<dbReference type="EMBL" id="QKXC01000269">
    <property type="protein sequence ID" value="RBR09157.1"/>
    <property type="molecule type" value="Genomic_DNA"/>
</dbReference>
<dbReference type="GeneID" id="41999438"/>
<sequence>MGLYSASSGPSWQYSFFLRRYVANLESTGPTESSTSGNSLFSPRLSSMERVSSQSRSVTSAPPRFSLSTDEREVKRQSDRARRDSRLVDRMRRSTSSPYVDSFPLATALPSTTRSMATPAHTSAPAPATLVNDTPTLMNNWTYLQSYSPSLEDRQPPSAHPTTYPRSLQPSYNMPVDYAPVYAGSNQYRCELSCVLEAQIRNMRGVGEGCKADQSHDAGNMGVTDESFRHSAIYYDTNARNQDKPPKHCALTAERSLQDPLHETDISFKNSAKADETREACT</sequence>
<proteinExistence type="predicted"/>
<organism evidence="2 3">
    <name type="scientific">Fusarium coffeatum</name>
    <dbReference type="NCBI Taxonomy" id="231269"/>
    <lineage>
        <taxon>Eukaryota</taxon>
        <taxon>Fungi</taxon>
        <taxon>Dikarya</taxon>
        <taxon>Ascomycota</taxon>
        <taxon>Pezizomycotina</taxon>
        <taxon>Sordariomycetes</taxon>
        <taxon>Hypocreomycetidae</taxon>
        <taxon>Hypocreales</taxon>
        <taxon>Nectriaceae</taxon>
        <taxon>Fusarium</taxon>
        <taxon>Fusarium incarnatum-equiseti species complex</taxon>
    </lineage>
</organism>
<name>A0A366QW64_9HYPO</name>
<keyword evidence="3" id="KW-1185">Reference proteome</keyword>
<evidence type="ECO:0000313" key="3">
    <source>
        <dbReference type="Proteomes" id="UP000253153"/>
    </source>
</evidence>
<accession>A0A366QW64</accession>
<evidence type="ECO:0000256" key="1">
    <source>
        <dbReference type="SAM" id="MobiDB-lite"/>
    </source>
</evidence>
<feature type="region of interest" description="Disordered" evidence="1">
    <location>
        <begin position="148"/>
        <end position="168"/>
    </location>
</feature>
<dbReference type="Proteomes" id="UP000253153">
    <property type="component" value="Unassembled WGS sequence"/>
</dbReference>
<feature type="region of interest" description="Disordered" evidence="1">
    <location>
        <begin position="27"/>
        <end position="105"/>
    </location>
</feature>
<feature type="region of interest" description="Disordered" evidence="1">
    <location>
        <begin position="261"/>
        <end position="282"/>
    </location>
</feature>
<dbReference type="AlphaFoldDB" id="A0A366QW64"/>
<protein>
    <submittedName>
        <fullName evidence="2">Uncharacterized protein</fullName>
    </submittedName>
</protein>